<name>A0A0F8ZST2_9ZZZZ</name>
<sequence>MDKIKPLGALKYHSIKIANRLHAVYYNVRFVDEDGHFFDG</sequence>
<feature type="non-terminal residue" evidence="1">
    <location>
        <position position="40"/>
    </location>
</feature>
<dbReference type="EMBL" id="LAZR01061730">
    <property type="protein sequence ID" value="KKK62991.1"/>
    <property type="molecule type" value="Genomic_DNA"/>
</dbReference>
<evidence type="ECO:0000313" key="1">
    <source>
        <dbReference type="EMBL" id="KKK62991.1"/>
    </source>
</evidence>
<accession>A0A0F8ZST2</accession>
<gene>
    <name evidence="1" type="ORF">LCGC14_2998830</name>
</gene>
<organism evidence="1">
    <name type="scientific">marine sediment metagenome</name>
    <dbReference type="NCBI Taxonomy" id="412755"/>
    <lineage>
        <taxon>unclassified sequences</taxon>
        <taxon>metagenomes</taxon>
        <taxon>ecological metagenomes</taxon>
    </lineage>
</organism>
<proteinExistence type="predicted"/>
<reference evidence="1" key="1">
    <citation type="journal article" date="2015" name="Nature">
        <title>Complex archaea that bridge the gap between prokaryotes and eukaryotes.</title>
        <authorList>
            <person name="Spang A."/>
            <person name="Saw J.H."/>
            <person name="Jorgensen S.L."/>
            <person name="Zaremba-Niedzwiedzka K."/>
            <person name="Martijn J."/>
            <person name="Lind A.E."/>
            <person name="van Eijk R."/>
            <person name="Schleper C."/>
            <person name="Guy L."/>
            <person name="Ettema T.J."/>
        </authorList>
    </citation>
    <scope>NUCLEOTIDE SEQUENCE</scope>
</reference>
<protein>
    <submittedName>
        <fullName evidence="1">Uncharacterized protein</fullName>
    </submittedName>
</protein>
<dbReference type="AlphaFoldDB" id="A0A0F8ZST2"/>
<comment type="caution">
    <text evidence="1">The sequence shown here is derived from an EMBL/GenBank/DDBJ whole genome shotgun (WGS) entry which is preliminary data.</text>
</comment>